<evidence type="ECO:0000313" key="7">
    <source>
        <dbReference type="Proteomes" id="UP000094801"/>
    </source>
</evidence>
<evidence type="ECO:0000256" key="1">
    <source>
        <dbReference type="ARBA" id="ARBA00005775"/>
    </source>
</evidence>
<evidence type="ECO:0000256" key="4">
    <source>
        <dbReference type="SAM" id="MobiDB-lite"/>
    </source>
</evidence>
<keyword evidence="3" id="KW-0648">Protein biosynthesis</keyword>
<feature type="region of interest" description="Disordered" evidence="4">
    <location>
        <begin position="125"/>
        <end position="145"/>
    </location>
</feature>
<feature type="compositionally biased region" description="Basic and acidic residues" evidence="4">
    <location>
        <begin position="228"/>
        <end position="261"/>
    </location>
</feature>
<gene>
    <name evidence="6" type="ORF">CANARDRAFT_23331</name>
</gene>
<feature type="region of interest" description="Disordered" evidence="4">
    <location>
        <begin position="668"/>
        <end position="700"/>
    </location>
</feature>
<protein>
    <recommendedName>
        <fullName evidence="5">MIF4G domain-containing protein</fullName>
    </recommendedName>
</protein>
<dbReference type="SUPFAM" id="SSF48371">
    <property type="entry name" value="ARM repeat"/>
    <property type="match status" value="1"/>
</dbReference>
<feature type="compositionally biased region" description="Basic and acidic residues" evidence="4">
    <location>
        <begin position="668"/>
        <end position="680"/>
    </location>
</feature>
<dbReference type="Pfam" id="PF12152">
    <property type="entry name" value="eIF_4G1"/>
    <property type="match status" value="1"/>
</dbReference>
<dbReference type="STRING" id="983967.A0A1E4T0J6"/>
<feature type="compositionally biased region" description="Polar residues" evidence="4">
    <location>
        <begin position="1"/>
        <end position="22"/>
    </location>
</feature>
<evidence type="ECO:0000256" key="2">
    <source>
        <dbReference type="ARBA" id="ARBA00022540"/>
    </source>
</evidence>
<sequence>MSNNNMNPPNGTPQQHHYPTNQPHHKNNRRSTPNNGYNNFNPQQQQMQQPQFYQNWQGGFMPQNYLAPQGYPYNYYPQQSVSPQYFTAPMQVSPTLQQAQPQLQQPVAPNLTIKKKNGEAVTFAKGHTKAPSYSSAKTSTSSTPVLQKASIATVPAKVSTPSSSSSQSAIVAPIPETATPTSPAAAATPIVAKAAPNDAQLAFKAAILAAMQKKKQAAASSPASTTEAEPKEALKAEVTPKEEPKVDSPSEKEPVQEKEESTAELPTEEPKEVPTEQPKVEETKEASKEEPKEESKEEPKVEVAETIEPAVEEPKAEAQADAGADTEAEVQSTPADAKTPSTEETEEPKEETTEIPTAEPKAEEEEEEQGPTMSMLLEKLAVAKPIDNIYNFDYKGTETLPDPSLSKSLKKKYDPKFLMQFQSICNFTADAKWIEDFGSKIIVNIRKDSSKDRGGFGRSNTGFGKGGQNGPGGSMSRNQTLRGDFNGSRNGSRGGSKKKLSGDPRAGPTLVSTREKSQRQNSKRPRGDRRDRGDEREPKKEDDTPPIPAADIKPLEKTATRWVPRSQRKKEKEVIYAPDGVTVLLDSEDVEAKVKSLLNKMTLENFQDIANDIIQIANQSQWEDDYRSLNQVIELTFAKACDEPHWSSMYAKFCTELVRSIDPKILNEEKDEEKKEEKQTFADLAANGPPRAPAPPRDPRQASNLFVRTLLLSRCQHNYERGWKEALPTNEDGTPYEPEILSDEYYQIAAAKRRGLGLVKFIGELYALNLLGRNIILYCVKDQFKNTTDPSEDTLETLTQLLITTGPKLDAAGPEFLNHQFEIIKTMIKTAPMSSRIKFKLMDLIDLRENHWRDANKEAGPKTIAEIHQEAEAKRIQEEQKRRKGDSRSNSSRSNSKWGNNEKISSNEISKVGHMRSSSDRLGPYGSKKSKGLPSSSNLKNLNSSSNSNGREFMTVSNNNTSNYVPRLASSSNVAAASPEKEEPRAPSNRFAALLADDEDESEDDAHVEETEDAEDVAEEEVEVEVEAEAEEAPVEEDSEKVTPPEETTVSDETV</sequence>
<feature type="region of interest" description="Disordered" evidence="4">
    <location>
        <begin position="448"/>
        <end position="570"/>
    </location>
</feature>
<dbReference type="SUPFAM" id="SSF101489">
    <property type="entry name" value="Eukaryotic initiation factor 4f subunit eIF4g, eIF4e-binding domain"/>
    <property type="match status" value="1"/>
</dbReference>
<dbReference type="PANTHER" id="PTHR23253">
    <property type="entry name" value="EUKARYOTIC TRANSLATION INITIATION FACTOR 4 GAMMA"/>
    <property type="match status" value="1"/>
</dbReference>
<feature type="compositionally biased region" description="Polar residues" evidence="4">
    <location>
        <begin position="1046"/>
        <end position="1055"/>
    </location>
</feature>
<reference evidence="7" key="1">
    <citation type="submission" date="2016-04" db="EMBL/GenBank/DDBJ databases">
        <title>Comparative genomics of biotechnologically important yeasts.</title>
        <authorList>
            <consortium name="DOE Joint Genome Institute"/>
            <person name="Riley R."/>
            <person name="Haridas S."/>
            <person name="Wolfe K.H."/>
            <person name="Lopes M.R."/>
            <person name="Hittinger C.T."/>
            <person name="Goker M."/>
            <person name="Salamov A."/>
            <person name="Wisecaver J."/>
            <person name="Long T.M."/>
            <person name="Aerts A.L."/>
            <person name="Barry K."/>
            <person name="Choi C."/>
            <person name="Clum A."/>
            <person name="Coughlan A.Y."/>
            <person name="Deshpande S."/>
            <person name="Douglass A.P."/>
            <person name="Hanson S.J."/>
            <person name="Klenk H.-P."/>
            <person name="Labutti K."/>
            <person name="Lapidus A."/>
            <person name="Lindquist E."/>
            <person name="Lipzen A."/>
            <person name="Meier-Kolthoff J.P."/>
            <person name="Ohm R.A."/>
            <person name="Otillar R.P."/>
            <person name="Pangilinan J."/>
            <person name="Peng Y."/>
            <person name="Rokas A."/>
            <person name="Rosa C.A."/>
            <person name="Scheuner C."/>
            <person name="Sibirny A.A."/>
            <person name="Slot J.C."/>
            <person name="Stielow J.B."/>
            <person name="Sun H."/>
            <person name="Kurtzman C.P."/>
            <person name="Blackwell M."/>
            <person name="Grigoriev I.V."/>
            <person name="Jeffries T.W."/>
        </authorList>
    </citation>
    <scope>NUCLEOTIDE SEQUENCE [LARGE SCALE GENOMIC DNA]</scope>
    <source>
        <strain evidence="7">NRRL YB-2248</strain>
    </source>
</reference>
<dbReference type="SMART" id="SM00543">
    <property type="entry name" value="MIF4G"/>
    <property type="match status" value="1"/>
</dbReference>
<feature type="compositionally biased region" description="Low complexity" evidence="4">
    <location>
        <begin position="129"/>
        <end position="144"/>
    </location>
</feature>
<feature type="compositionally biased region" description="Basic and acidic residues" evidence="4">
    <location>
        <begin position="268"/>
        <end position="303"/>
    </location>
</feature>
<evidence type="ECO:0000256" key="3">
    <source>
        <dbReference type="ARBA" id="ARBA00022917"/>
    </source>
</evidence>
<feature type="domain" description="MIF4G" evidence="5">
    <location>
        <begin position="591"/>
        <end position="851"/>
    </location>
</feature>
<dbReference type="GO" id="GO:0003729">
    <property type="term" value="F:mRNA binding"/>
    <property type="evidence" value="ECO:0007669"/>
    <property type="project" value="TreeGrafter"/>
</dbReference>
<feature type="region of interest" description="Disordered" evidence="4">
    <location>
        <begin position="1"/>
        <end position="49"/>
    </location>
</feature>
<dbReference type="Gene3D" id="1.20.970.30">
    <property type="entry name" value="eIF4G, eIF4E-binding domain"/>
    <property type="match status" value="1"/>
</dbReference>
<accession>A0A1E4T0J6</accession>
<comment type="similarity">
    <text evidence="1">Belongs to the eukaryotic initiation factor 4G family.</text>
</comment>
<feature type="compositionally biased region" description="Basic and acidic residues" evidence="4">
    <location>
        <begin position="528"/>
        <end position="543"/>
    </location>
</feature>
<dbReference type="InterPro" id="IPR003890">
    <property type="entry name" value="MIF4G-like_typ-3"/>
</dbReference>
<dbReference type="InterPro" id="IPR036211">
    <property type="entry name" value="eIF4G_eIF4E-bd_sf"/>
</dbReference>
<dbReference type="InterPro" id="IPR016024">
    <property type="entry name" value="ARM-type_fold"/>
</dbReference>
<dbReference type="OrthoDB" id="514777at2759"/>
<feature type="compositionally biased region" description="Polar residues" evidence="4">
    <location>
        <begin position="897"/>
        <end position="909"/>
    </location>
</feature>
<dbReference type="GO" id="GO:0016281">
    <property type="term" value="C:eukaryotic translation initiation factor 4F complex"/>
    <property type="evidence" value="ECO:0007669"/>
    <property type="project" value="TreeGrafter"/>
</dbReference>
<feature type="region of interest" description="Disordered" evidence="4">
    <location>
        <begin position="211"/>
        <end position="376"/>
    </location>
</feature>
<feature type="compositionally biased region" description="Low complexity" evidence="4">
    <location>
        <begin position="922"/>
        <end position="950"/>
    </location>
</feature>
<keyword evidence="7" id="KW-1185">Reference proteome</keyword>
<dbReference type="InterPro" id="IPR022745">
    <property type="entry name" value="eIF4G1_eIF4E-bd"/>
</dbReference>
<dbReference type="Gene3D" id="1.25.40.180">
    <property type="match status" value="1"/>
</dbReference>
<feature type="compositionally biased region" description="Low complexity" evidence="4">
    <location>
        <begin position="37"/>
        <end position="49"/>
    </location>
</feature>
<dbReference type="Proteomes" id="UP000094801">
    <property type="component" value="Unassembled WGS sequence"/>
</dbReference>
<feature type="compositionally biased region" description="Gly residues" evidence="4">
    <location>
        <begin position="463"/>
        <end position="473"/>
    </location>
</feature>
<dbReference type="AlphaFoldDB" id="A0A1E4T0J6"/>
<proteinExistence type="inferred from homology"/>
<feature type="compositionally biased region" description="Acidic residues" evidence="4">
    <location>
        <begin position="996"/>
        <end position="1039"/>
    </location>
</feature>
<dbReference type="Pfam" id="PF02854">
    <property type="entry name" value="MIF4G"/>
    <property type="match status" value="1"/>
</dbReference>
<feature type="region of interest" description="Disordered" evidence="4">
    <location>
        <begin position="874"/>
        <end position="1055"/>
    </location>
</feature>
<dbReference type="GO" id="GO:0003743">
    <property type="term" value="F:translation initiation factor activity"/>
    <property type="evidence" value="ECO:0007669"/>
    <property type="project" value="UniProtKB-KW"/>
</dbReference>
<dbReference type="EMBL" id="KV453853">
    <property type="protein sequence ID" value="ODV85269.1"/>
    <property type="molecule type" value="Genomic_DNA"/>
</dbReference>
<evidence type="ECO:0000313" key="6">
    <source>
        <dbReference type="EMBL" id="ODV85269.1"/>
    </source>
</evidence>
<feature type="compositionally biased region" description="Low complexity" evidence="4">
    <location>
        <begin position="211"/>
        <end position="224"/>
    </location>
</feature>
<dbReference type="PANTHER" id="PTHR23253:SF9">
    <property type="entry name" value="EUKARYOTIC TRANSLATION INITIATION FACTOR 4 GAMMA 2"/>
    <property type="match status" value="1"/>
</dbReference>
<evidence type="ECO:0000259" key="5">
    <source>
        <dbReference type="SMART" id="SM00543"/>
    </source>
</evidence>
<feature type="compositionally biased region" description="Polar residues" evidence="4">
    <location>
        <begin position="955"/>
        <end position="975"/>
    </location>
</feature>
<name>A0A1E4T0J6_9ASCO</name>
<keyword evidence="2" id="KW-0396">Initiation factor</keyword>
<organism evidence="6 7">
    <name type="scientific">[Candida] arabinofermentans NRRL YB-2248</name>
    <dbReference type="NCBI Taxonomy" id="983967"/>
    <lineage>
        <taxon>Eukaryota</taxon>
        <taxon>Fungi</taxon>
        <taxon>Dikarya</taxon>
        <taxon>Ascomycota</taxon>
        <taxon>Saccharomycotina</taxon>
        <taxon>Pichiomycetes</taxon>
        <taxon>Pichiales</taxon>
        <taxon>Pichiaceae</taxon>
        <taxon>Ogataea</taxon>
        <taxon>Ogataea/Candida clade</taxon>
    </lineage>
</organism>